<dbReference type="Gene3D" id="3.40.50.1980">
    <property type="entry name" value="Nitrogenase molybdenum iron protein domain"/>
    <property type="match status" value="1"/>
</dbReference>
<organism evidence="1 2">
    <name type="scientific">Pasteurella dagmatis ATCC 43325</name>
    <dbReference type="NCBI Taxonomy" id="667128"/>
    <lineage>
        <taxon>Bacteria</taxon>
        <taxon>Pseudomonadati</taxon>
        <taxon>Pseudomonadota</taxon>
        <taxon>Gammaproteobacteria</taxon>
        <taxon>Pasteurellales</taxon>
        <taxon>Pasteurellaceae</taxon>
        <taxon>Pasteurella</taxon>
    </lineage>
</organism>
<sequence>MGGLKSTQIEMLKKLQFFTALFIFIPFAFAEKAERFVSLNLCSDRLLIELARPEQIAAQSSYSRNVLMMLDKVNHDKPIIEPTLTSLLPYLTTTVLINPTFYPQLTEKLKQLGVKVFPVVDPQTPEQLFDLMLRLGQLTGNSSHSEQLVEQLKLQSFHSILSLTGTLILSDTGVIDSNQQPYRTLLELSALNPMQTTITPQNFSLEKLILSQPNQLIVLSDQDSYNEQAELLKHPILQKIFQNRPLVTIPLKYSYCFDHGLWLGAEQIYQQLNKINDKK</sequence>
<name>C9PPZ1_9PAST</name>
<evidence type="ECO:0000313" key="1">
    <source>
        <dbReference type="EMBL" id="EEX50442.1"/>
    </source>
</evidence>
<dbReference type="STRING" id="667128.HMPREF0621_1065"/>
<dbReference type="SUPFAM" id="SSF53807">
    <property type="entry name" value="Helical backbone' metal receptor"/>
    <property type="match status" value="1"/>
</dbReference>
<dbReference type="Proteomes" id="UP000005519">
    <property type="component" value="Unassembled WGS sequence"/>
</dbReference>
<reference evidence="1 2" key="1">
    <citation type="submission" date="2009-10" db="EMBL/GenBank/DDBJ databases">
        <authorList>
            <person name="Muzny D."/>
            <person name="Qin X."/>
            <person name="Deng J."/>
            <person name="Jiang H."/>
            <person name="Liu Y."/>
            <person name="Qu J."/>
            <person name="Song X.-Z."/>
            <person name="Zhang L."/>
            <person name="Thornton R."/>
            <person name="Coyle M."/>
            <person name="Francisco L."/>
            <person name="Jackson L."/>
            <person name="Javaid M."/>
            <person name="Korchina V."/>
            <person name="Kovar C."/>
            <person name="Mata R."/>
            <person name="Mathew T."/>
            <person name="Ngo R."/>
            <person name="Nguyen L."/>
            <person name="Nguyen N."/>
            <person name="Okwuonu G."/>
            <person name="Ongeri F."/>
            <person name="Pham C."/>
            <person name="Simmons D."/>
            <person name="Wilczek-Boney K."/>
            <person name="Hale W."/>
            <person name="Jakkamsetti A."/>
            <person name="Pham P."/>
            <person name="Ruth R."/>
            <person name="San Lucas F."/>
            <person name="Warren J."/>
            <person name="Zhang J."/>
            <person name="Zhao Z."/>
            <person name="Zhou C."/>
            <person name="Zhu D."/>
            <person name="Lee S."/>
            <person name="Bess C."/>
            <person name="Blankenburg K."/>
            <person name="Forbes L."/>
            <person name="Fu Q."/>
            <person name="Gubbala S."/>
            <person name="Hirani K."/>
            <person name="Jayaseelan J.C."/>
            <person name="Lara F."/>
            <person name="Munidasa M."/>
            <person name="Palculict T."/>
            <person name="Patil S."/>
            <person name="Pu L.-L."/>
            <person name="Saada N."/>
            <person name="Tang L."/>
            <person name="Weissenberger G."/>
            <person name="Zhu Y."/>
            <person name="Hemphill L."/>
            <person name="Shang Y."/>
            <person name="Youmans B."/>
            <person name="Ayvaz T."/>
            <person name="Ross M."/>
            <person name="Santibanez J."/>
            <person name="Aqrawi P."/>
            <person name="Gross S."/>
            <person name="Joshi V."/>
            <person name="Fowler G."/>
            <person name="Nazareth L."/>
            <person name="Reid J."/>
            <person name="Worley K."/>
            <person name="Petrosino J."/>
            <person name="Highlander S."/>
            <person name="Gibbs R."/>
        </authorList>
    </citation>
    <scope>NUCLEOTIDE SEQUENCE [LARGE SCALE GENOMIC DNA]</scope>
    <source>
        <strain evidence="1 2">ATCC 43325</strain>
    </source>
</reference>
<dbReference type="EMBL" id="ACZR01000011">
    <property type="protein sequence ID" value="EEX50442.1"/>
    <property type="molecule type" value="Genomic_DNA"/>
</dbReference>
<dbReference type="AlphaFoldDB" id="C9PPZ1"/>
<protein>
    <recommendedName>
        <fullName evidence="3">Periplasmic binding protein</fullName>
    </recommendedName>
</protein>
<gene>
    <name evidence="1" type="ORF">HMPREF0621_1065</name>
</gene>
<proteinExistence type="predicted"/>
<evidence type="ECO:0000313" key="2">
    <source>
        <dbReference type="Proteomes" id="UP000005519"/>
    </source>
</evidence>
<accession>C9PPZ1</accession>
<evidence type="ECO:0008006" key="3">
    <source>
        <dbReference type="Google" id="ProtNLM"/>
    </source>
</evidence>
<keyword evidence="2" id="KW-1185">Reference proteome</keyword>
<comment type="caution">
    <text evidence="1">The sequence shown here is derived from an EMBL/GenBank/DDBJ whole genome shotgun (WGS) entry which is preliminary data.</text>
</comment>
<dbReference type="HOGENOM" id="CLU_975333_0_0_6"/>